<proteinExistence type="predicted"/>
<accession>A0A9D3QEZ5</accession>
<dbReference type="PANTHER" id="PTHR35675">
    <property type="entry name" value="HYPOTHETICAL PROTEIN LOC100362216"/>
    <property type="match status" value="1"/>
</dbReference>
<evidence type="ECO:0000313" key="4">
    <source>
        <dbReference type="Proteomes" id="UP001046870"/>
    </source>
</evidence>
<comment type="caution">
    <text evidence="3">The sequence shown here is derived from an EMBL/GenBank/DDBJ whole genome shotgun (WGS) entry which is preliminary data.</text>
</comment>
<dbReference type="EMBL" id="JAFDVH010000002">
    <property type="protein sequence ID" value="KAG7488177.1"/>
    <property type="molecule type" value="Genomic_DNA"/>
</dbReference>
<dbReference type="AlphaFoldDB" id="A0A9D3QEZ5"/>
<name>A0A9D3QEZ5_MEGAT</name>
<dbReference type="InterPro" id="IPR027868">
    <property type="entry name" value="C2orf72-like_C"/>
</dbReference>
<protein>
    <recommendedName>
        <fullName evidence="2">C2orf72-like C-terminal domain-containing protein</fullName>
    </recommendedName>
</protein>
<evidence type="ECO:0000313" key="3">
    <source>
        <dbReference type="EMBL" id="KAG7488177.1"/>
    </source>
</evidence>
<sequence>MPSKQKTKTQSGVLGDFLNNIFSADNSDSVNPTPNNSNGQIRFAEIHETRCTVENMATRDIDTYLKTTHSDQNYMYPSRRPKDLGLNQFKGQNTDECRRIKGECHQTRRTIQMVKRIIDSPIIVFIFREQFLNCRGNKICLKEILKDVRERTKPSGVLPALVGLVYSRAETGETQESTGLLERMMRSVFVKHPPESIWVGHFVPKSAEGILTIKKNACRVLKTSLCTGKSVHRGSPLLHLLQCFPWAYREREMNQASSTSENRYQEDAEEGIPLKTSLVAGGQPDCRESEQKNHTNSGS</sequence>
<evidence type="ECO:0000259" key="2">
    <source>
        <dbReference type="Pfam" id="PF15443"/>
    </source>
</evidence>
<gene>
    <name evidence="3" type="ORF">MATL_G00031440</name>
</gene>
<dbReference type="Pfam" id="PF15443">
    <property type="entry name" value="DUF4630"/>
    <property type="match status" value="1"/>
</dbReference>
<evidence type="ECO:0000256" key="1">
    <source>
        <dbReference type="SAM" id="MobiDB-lite"/>
    </source>
</evidence>
<feature type="domain" description="C2orf72-like C-terminal" evidence="2">
    <location>
        <begin position="160"/>
        <end position="273"/>
    </location>
</feature>
<dbReference type="Proteomes" id="UP001046870">
    <property type="component" value="Chromosome 2"/>
</dbReference>
<keyword evidence="4" id="KW-1185">Reference proteome</keyword>
<feature type="region of interest" description="Disordered" evidence="1">
    <location>
        <begin position="257"/>
        <end position="299"/>
    </location>
</feature>
<dbReference type="PANTHER" id="PTHR35675:SF1">
    <property type="entry name" value="RIKEN CDNA 2810459M11 GENE"/>
    <property type="match status" value="1"/>
</dbReference>
<dbReference type="OrthoDB" id="9908060at2759"/>
<reference evidence="3" key="1">
    <citation type="submission" date="2021-01" db="EMBL/GenBank/DDBJ databases">
        <authorList>
            <person name="Zahm M."/>
            <person name="Roques C."/>
            <person name="Cabau C."/>
            <person name="Klopp C."/>
            <person name="Donnadieu C."/>
            <person name="Jouanno E."/>
            <person name="Lampietro C."/>
            <person name="Louis A."/>
            <person name="Herpin A."/>
            <person name="Echchiki A."/>
            <person name="Berthelot C."/>
            <person name="Parey E."/>
            <person name="Roest-Crollius H."/>
            <person name="Braasch I."/>
            <person name="Postlethwait J."/>
            <person name="Bobe J."/>
            <person name="Montfort J."/>
            <person name="Bouchez O."/>
            <person name="Begum T."/>
            <person name="Mejri S."/>
            <person name="Adams A."/>
            <person name="Chen W.-J."/>
            <person name="Guiguen Y."/>
        </authorList>
    </citation>
    <scope>NUCLEOTIDE SEQUENCE</scope>
    <source>
        <strain evidence="3">YG-15Mar2019-1</strain>
        <tissue evidence="3">Brain</tissue>
    </source>
</reference>
<organism evidence="3 4">
    <name type="scientific">Megalops atlanticus</name>
    <name type="common">Tarpon</name>
    <name type="synonym">Clupea gigantea</name>
    <dbReference type="NCBI Taxonomy" id="7932"/>
    <lineage>
        <taxon>Eukaryota</taxon>
        <taxon>Metazoa</taxon>
        <taxon>Chordata</taxon>
        <taxon>Craniata</taxon>
        <taxon>Vertebrata</taxon>
        <taxon>Euteleostomi</taxon>
        <taxon>Actinopterygii</taxon>
        <taxon>Neopterygii</taxon>
        <taxon>Teleostei</taxon>
        <taxon>Elopiformes</taxon>
        <taxon>Megalopidae</taxon>
        <taxon>Megalops</taxon>
    </lineage>
</organism>